<dbReference type="Gene3D" id="2.40.330.10">
    <property type="entry name" value="DNA-binding pseudobarrel domain"/>
    <property type="match status" value="1"/>
</dbReference>
<dbReference type="EMBL" id="JBCGBO010000007">
    <property type="protein sequence ID" value="KAK9188283.1"/>
    <property type="molecule type" value="Genomic_DNA"/>
</dbReference>
<dbReference type="Proteomes" id="UP001428341">
    <property type="component" value="Unassembled WGS sequence"/>
</dbReference>
<keyword evidence="7" id="KW-1185">Reference proteome</keyword>
<keyword evidence="5" id="KW-0539">Nucleus</keyword>
<protein>
    <recommendedName>
        <fullName evidence="8">TF-B3 domain-containing protein</fullName>
    </recommendedName>
</protein>
<evidence type="ECO:0000256" key="3">
    <source>
        <dbReference type="ARBA" id="ARBA00023125"/>
    </source>
</evidence>
<dbReference type="PANTHER" id="PTHR31541:SF25">
    <property type="entry name" value="GAMMA-GLIADIN B"/>
    <property type="match status" value="1"/>
</dbReference>
<sequence>MMVDNQNGASAAAQIVVPELPASFRNRIRGMGGSNVVLVIQKKLTQSDTGSQYDRFSMPEGQIMNDFLEAEEEELLVDRNQPIHKVRLIHPCVSKVTNVTLRKGHMNNASTYNLSGTWRGTWHKQVVGDSENALQDGTMVQLYAFRRRHKNINELCFALVNLDIFN</sequence>
<evidence type="ECO:0000313" key="6">
    <source>
        <dbReference type="EMBL" id="KAK9188283.1"/>
    </source>
</evidence>
<evidence type="ECO:0000256" key="1">
    <source>
        <dbReference type="ARBA" id="ARBA00004123"/>
    </source>
</evidence>
<dbReference type="InterPro" id="IPR005508">
    <property type="entry name" value="At2g31720-like"/>
</dbReference>
<evidence type="ECO:0008006" key="8">
    <source>
        <dbReference type="Google" id="ProtNLM"/>
    </source>
</evidence>
<evidence type="ECO:0000256" key="2">
    <source>
        <dbReference type="ARBA" id="ARBA00023015"/>
    </source>
</evidence>
<gene>
    <name evidence="6" type="ORF">WN944_019684</name>
</gene>
<organism evidence="6 7">
    <name type="scientific">Citrus x changshan-huyou</name>
    <dbReference type="NCBI Taxonomy" id="2935761"/>
    <lineage>
        <taxon>Eukaryota</taxon>
        <taxon>Viridiplantae</taxon>
        <taxon>Streptophyta</taxon>
        <taxon>Embryophyta</taxon>
        <taxon>Tracheophyta</taxon>
        <taxon>Spermatophyta</taxon>
        <taxon>Magnoliopsida</taxon>
        <taxon>eudicotyledons</taxon>
        <taxon>Gunneridae</taxon>
        <taxon>Pentapetalae</taxon>
        <taxon>rosids</taxon>
        <taxon>malvids</taxon>
        <taxon>Sapindales</taxon>
        <taxon>Rutaceae</taxon>
        <taxon>Aurantioideae</taxon>
        <taxon>Citrus</taxon>
    </lineage>
</organism>
<evidence type="ECO:0000256" key="5">
    <source>
        <dbReference type="ARBA" id="ARBA00023242"/>
    </source>
</evidence>
<accession>A0AAP0QG38</accession>
<comment type="caution">
    <text evidence="6">The sequence shown here is derived from an EMBL/GenBank/DDBJ whole genome shotgun (WGS) entry which is preliminary data.</text>
</comment>
<dbReference type="GO" id="GO:0003677">
    <property type="term" value="F:DNA binding"/>
    <property type="evidence" value="ECO:0007669"/>
    <property type="project" value="UniProtKB-KW"/>
</dbReference>
<dbReference type="PANTHER" id="PTHR31541">
    <property type="entry name" value="B3 DOMAIN PLANT PROTEIN-RELATED"/>
    <property type="match status" value="1"/>
</dbReference>
<keyword evidence="4" id="KW-0804">Transcription</keyword>
<reference evidence="6 7" key="1">
    <citation type="submission" date="2024-05" db="EMBL/GenBank/DDBJ databases">
        <title>Haplotype-resolved chromosome-level genome assembly of Huyou (Citrus changshanensis).</title>
        <authorList>
            <person name="Miao C."/>
            <person name="Chen W."/>
            <person name="Wu Y."/>
            <person name="Wang L."/>
            <person name="Zhao S."/>
            <person name="Grierson D."/>
            <person name="Xu C."/>
            <person name="Chen K."/>
        </authorList>
    </citation>
    <scope>NUCLEOTIDE SEQUENCE [LARGE SCALE GENOMIC DNA]</scope>
    <source>
        <strain evidence="6">01-14</strain>
        <tissue evidence="6">Leaf</tissue>
    </source>
</reference>
<dbReference type="Pfam" id="PF03754">
    <property type="entry name" value="At2g31720-like"/>
    <property type="match status" value="1"/>
</dbReference>
<dbReference type="GO" id="GO:0005634">
    <property type="term" value="C:nucleus"/>
    <property type="evidence" value="ECO:0007669"/>
    <property type="project" value="UniProtKB-SubCell"/>
</dbReference>
<comment type="subcellular location">
    <subcellularLocation>
        <location evidence="1">Nucleus</location>
    </subcellularLocation>
</comment>
<evidence type="ECO:0000256" key="4">
    <source>
        <dbReference type="ARBA" id="ARBA00023163"/>
    </source>
</evidence>
<dbReference type="InterPro" id="IPR015300">
    <property type="entry name" value="DNA-bd_pseudobarrel_sf"/>
</dbReference>
<keyword evidence="3" id="KW-0238">DNA-binding</keyword>
<evidence type="ECO:0000313" key="7">
    <source>
        <dbReference type="Proteomes" id="UP001428341"/>
    </source>
</evidence>
<keyword evidence="2" id="KW-0805">Transcription regulation</keyword>
<name>A0AAP0QG38_9ROSI</name>
<dbReference type="AlphaFoldDB" id="A0AAP0QG38"/>
<proteinExistence type="predicted"/>